<comment type="caution">
    <text evidence="1">The sequence shown here is derived from an EMBL/GenBank/DDBJ whole genome shotgun (WGS) entry which is preliminary data.</text>
</comment>
<evidence type="ECO:0000313" key="2">
    <source>
        <dbReference type="Proteomes" id="UP001148629"/>
    </source>
</evidence>
<accession>A0ACC1RRU1</accession>
<proteinExistence type="predicted"/>
<organism evidence="1 2">
    <name type="scientific">Fusarium decemcellulare</name>
    <dbReference type="NCBI Taxonomy" id="57161"/>
    <lineage>
        <taxon>Eukaryota</taxon>
        <taxon>Fungi</taxon>
        <taxon>Dikarya</taxon>
        <taxon>Ascomycota</taxon>
        <taxon>Pezizomycotina</taxon>
        <taxon>Sordariomycetes</taxon>
        <taxon>Hypocreomycetidae</taxon>
        <taxon>Hypocreales</taxon>
        <taxon>Nectriaceae</taxon>
        <taxon>Fusarium</taxon>
        <taxon>Fusarium decemcellulare species complex</taxon>
    </lineage>
</organism>
<keyword evidence="2" id="KW-1185">Reference proteome</keyword>
<name>A0ACC1RRU1_9HYPO</name>
<gene>
    <name evidence="1" type="ORF">NM208_g11637</name>
</gene>
<dbReference type="Proteomes" id="UP001148629">
    <property type="component" value="Unassembled WGS sequence"/>
</dbReference>
<evidence type="ECO:0000313" key="1">
    <source>
        <dbReference type="EMBL" id="KAJ3525443.1"/>
    </source>
</evidence>
<reference evidence="1" key="1">
    <citation type="submission" date="2022-08" db="EMBL/GenBank/DDBJ databases">
        <title>Genome Sequence of Fusarium decemcellulare.</title>
        <authorList>
            <person name="Buettner E."/>
        </authorList>
    </citation>
    <scope>NUCLEOTIDE SEQUENCE</scope>
    <source>
        <strain evidence="1">Babe19</strain>
    </source>
</reference>
<protein>
    <submittedName>
        <fullName evidence="1">Uncharacterized protein</fullName>
    </submittedName>
</protein>
<sequence length="342" mass="36574">MAPIGIALIGGGLFAKMEHMPGIMKSDSLSLKAIYSRSLESAQNTAALSTKGTIDLYSADSEAGKSLNDLLQRQDISAVIIALPIDIQPKIIEQAIRASKHVLSEKPIAPDVTTAKNLIDLALSHGVTYSVAENYRFIPKFIYAAEKAKKLGKVTNFSVKATHFMGTDNFWYQTEWRRGPQYQGGFLLDGGVHYAAATRLFLQGDSKADSVSALTNLTLEHLAPVDTLNAVVKTKSGAAGTVQMSFGSRTEAFEWDLGLEGGAVKLSGDTVTVKPANGEAVVKEFPEASGVTEEIAVWAEGLVSGKPNTLQSPQEAMADLELLTLMFESGESNGTPMAYSLQ</sequence>
<dbReference type="EMBL" id="JANRMS010001906">
    <property type="protein sequence ID" value="KAJ3525443.1"/>
    <property type="molecule type" value="Genomic_DNA"/>
</dbReference>